<dbReference type="GO" id="GO:0009279">
    <property type="term" value="C:cell outer membrane"/>
    <property type="evidence" value="ECO:0007669"/>
    <property type="project" value="UniProtKB-SubCell"/>
</dbReference>
<dbReference type="RefSeq" id="WP_115565831.1">
    <property type="nucleotide sequence ID" value="NZ_QRGR01000011.1"/>
</dbReference>
<dbReference type="CDD" id="cd08977">
    <property type="entry name" value="SusD"/>
    <property type="match status" value="1"/>
</dbReference>
<evidence type="ECO:0000313" key="8">
    <source>
        <dbReference type="EMBL" id="RDV15039.1"/>
    </source>
</evidence>
<protein>
    <submittedName>
        <fullName evidence="8">RagB/SusD family nutrient uptake outer membrane protein</fullName>
    </submittedName>
</protein>
<name>A0A3D8LC74_9BACT</name>
<evidence type="ECO:0000259" key="6">
    <source>
        <dbReference type="Pfam" id="PF07980"/>
    </source>
</evidence>
<comment type="caution">
    <text evidence="8">The sequence shown here is derived from an EMBL/GenBank/DDBJ whole genome shotgun (WGS) entry which is preliminary data.</text>
</comment>
<evidence type="ECO:0000256" key="2">
    <source>
        <dbReference type="ARBA" id="ARBA00006275"/>
    </source>
</evidence>
<dbReference type="InterPro" id="IPR033985">
    <property type="entry name" value="SusD-like_N"/>
</dbReference>
<comment type="similarity">
    <text evidence="2">Belongs to the SusD family.</text>
</comment>
<evidence type="ECO:0000256" key="4">
    <source>
        <dbReference type="ARBA" id="ARBA00023136"/>
    </source>
</evidence>
<dbReference type="InterPro" id="IPR011990">
    <property type="entry name" value="TPR-like_helical_dom_sf"/>
</dbReference>
<gene>
    <name evidence="8" type="ORF">DXT99_12225</name>
</gene>
<keyword evidence="5" id="KW-0998">Cell outer membrane</keyword>
<dbReference type="Proteomes" id="UP000256708">
    <property type="component" value="Unassembled WGS sequence"/>
</dbReference>
<dbReference type="AlphaFoldDB" id="A0A3D8LC74"/>
<evidence type="ECO:0000256" key="5">
    <source>
        <dbReference type="ARBA" id="ARBA00023237"/>
    </source>
</evidence>
<evidence type="ECO:0000259" key="7">
    <source>
        <dbReference type="Pfam" id="PF14322"/>
    </source>
</evidence>
<dbReference type="Pfam" id="PF07980">
    <property type="entry name" value="SusD_RagB"/>
    <property type="match status" value="1"/>
</dbReference>
<dbReference type="SUPFAM" id="SSF48452">
    <property type="entry name" value="TPR-like"/>
    <property type="match status" value="1"/>
</dbReference>
<dbReference type="Gene3D" id="1.25.40.390">
    <property type="match status" value="1"/>
</dbReference>
<proteinExistence type="inferred from homology"/>
<keyword evidence="9" id="KW-1185">Reference proteome</keyword>
<accession>A0A3D8LC74</accession>
<sequence>MKRISKISLVMLCMLEFTACEKQLELSPLGQLDDTTFYQTESDFEAASLSAYSTLINFYFDQSGSIWDEVMLYPSDEVARGQNPNDRNDFNWNANDAQFFNLWRESYKGIQRANVIIDALPKASNFEDEERKVQFEAEAKFVRAYLHFLLATNFGNAPVSMASISTLEGANKPMSDPGEIWDVVISDLKFAQENLPATWESTNTGRVTSGAATAMLGKVYLYRAQWDNNTALYADAVRELSAVVNSGQYSLVPTFSDNFDISKENNVESLFEIQFSRGDFNTWLPVDFGAAANENIGFAGTNRSVVWRPACGPTGLCAPKANGHGYGNMHVLEPLRNAFEPGDPRIQDTYYRAGDPYFDEPYNPLWSFSGATPSKYVRLSDVTEESSPPNFDLNNQRVIRYADVLLMLAEAILLGNNDVAGAAALINQVRRRADPTGTILPDHPADVSQDQMFDWLMHERRVELALEGYRYSDLVRWHRADLIDIKTDVDFGSEAANQAWNERHLLKPIPQRDLDLNEALRQNDGY</sequence>
<comment type="subcellular location">
    <subcellularLocation>
        <location evidence="1">Cell outer membrane</location>
    </subcellularLocation>
</comment>
<dbReference type="EMBL" id="QRGR01000011">
    <property type="protein sequence ID" value="RDV15039.1"/>
    <property type="molecule type" value="Genomic_DNA"/>
</dbReference>
<organism evidence="8 9">
    <name type="scientific">Pontibacter diazotrophicus</name>
    <dbReference type="NCBI Taxonomy" id="1400979"/>
    <lineage>
        <taxon>Bacteria</taxon>
        <taxon>Pseudomonadati</taxon>
        <taxon>Bacteroidota</taxon>
        <taxon>Cytophagia</taxon>
        <taxon>Cytophagales</taxon>
        <taxon>Hymenobacteraceae</taxon>
        <taxon>Pontibacter</taxon>
    </lineage>
</organism>
<evidence type="ECO:0000313" key="9">
    <source>
        <dbReference type="Proteomes" id="UP000256708"/>
    </source>
</evidence>
<dbReference type="InterPro" id="IPR012944">
    <property type="entry name" value="SusD_RagB_dom"/>
</dbReference>
<reference evidence="9" key="1">
    <citation type="submission" date="2018-08" db="EMBL/GenBank/DDBJ databases">
        <authorList>
            <person name="Liu Z.-W."/>
            <person name="Du Z.-J."/>
        </authorList>
    </citation>
    <scope>NUCLEOTIDE SEQUENCE [LARGE SCALE GENOMIC DNA]</scope>
    <source>
        <strain evidence="9">H4X</strain>
    </source>
</reference>
<feature type="domain" description="SusD-like N-terminal" evidence="7">
    <location>
        <begin position="90"/>
        <end position="221"/>
    </location>
</feature>
<evidence type="ECO:0000256" key="3">
    <source>
        <dbReference type="ARBA" id="ARBA00022729"/>
    </source>
</evidence>
<dbReference type="Pfam" id="PF14322">
    <property type="entry name" value="SusD-like_3"/>
    <property type="match status" value="1"/>
</dbReference>
<keyword evidence="3" id="KW-0732">Signal</keyword>
<dbReference type="OrthoDB" id="9792139at2"/>
<evidence type="ECO:0000256" key="1">
    <source>
        <dbReference type="ARBA" id="ARBA00004442"/>
    </source>
</evidence>
<keyword evidence="4" id="KW-0472">Membrane</keyword>
<feature type="domain" description="RagB/SusD" evidence="6">
    <location>
        <begin position="366"/>
        <end position="526"/>
    </location>
</feature>